<gene>
    <name evidence="3" type="ORF">FGF04_33180</name>
</gene>
<dbReference type="AlphaFoldDB" id="A0A5B0A580"/>
<keyword evidence="2" id="KW-0472">Membrane</keyword>
<proteinExistence type="predicted"/>
<sequence>MEFERWDQVPEHEIDSAMSAYGPQHGMDDELYMQGLQDQIQLQRDIEYGQMMGYGSFADTAYGDPISEQAAYPQATPQGDLWSQERLERDFIVHQKREERRAQQAEEAAKAKQAEADKRKELEVVAREKMIKYEKVRTEALRTGHRFPPPSPRSAPTGRAIRTAQRREAARSAQPRPPLDILAELTETAPASSGVGPTIVLISKWVLCALAVLMIAAIFSNLV</sequence>
<evidence type="ECO:0000256" key="2">
    <source>
        <dbReference type="SAM" id="Phobius"/>
    </source>
</evidence>
<dbReference type="EMBL" id="VDFC01000065">
    <property type="protein sequence ID" value="KAA0924276.1"/>
    <property type="molecule type" value="Genomic_DNA"/>
</dbReference>
<protein>
    <submittedName>
        <fullName evidence="3">Uncharacterized protein</fullName>
    </submittedName>
</protein>
<keyword evidence="4" id="KW-1185">Reference proteome</keyword>
<feature type="transmembrane region" description="Helical" evidence="2">
    <location>
        <begin position="202"/>
        <end position="222"/>
    </location>
</feature>
<evidence type="ECO:0000313" key="4">
    <source>
        <dbReference type="Proteomes" id="UP000324965"/>
    </source>
</evidence>
<keyword evidence="2" id="KW-0812">Transmembrane</keyword>
<feature type="region of interest" description="Disordered" evidence="1">
    <location>
        <begin position="97"/>
        <end position="118"/>
    </location>
</feature>
<dbReference type="Proteomes" id="UP000324965">
    <property type="component" value="Unassembled WGS sequence"/>
</dbReference>
<evidence type="ECO:0000256" key="1">
    <source>
        <dbReference type="SAM" id="MobiDB-lite"/>
    </source>
</evidence>
<feature type="region of interest" description="Disordered" evidence="1">
    <location>
        <begin position="143"/>
        <end position="178"/>
    </location>
</feature>
<comment type="caution">
    <text evidence="3">The sequence shown here is derived from an EMBL/GenBank/DDBJ whole genome shotgun (WGS) entry which is preliminary data.</text>
</comment>
<accession>A0A5B0A580</accession>
<organism evidence="3 4">
    <name type="scientific">Streptomyces apricus</name>
    <dbReference type="NCBI Taxonomy" id="1828112"/>
    <lineage>
        <taxon>Bacteria</taxon>
        <taxon>Bacillati</taxon>
        <taxon>Actinomycetota</taxon>
        <taxon>Actinomycetes</taxon>
        <taxon>Kitasatosporales</taxon>
        <taxon>Streptomycetaceae</taxon>
        <taxon>Streptomyces</taxon>
    </lineage>
</organism>
<name>A0A5B0A580_9ACTN</name>
<evidence type="ECO:0000313" key="3">
    <source>
        <dbReference type="EMBL" id="KAA0924276.1"/>
    </source>
</evidence>
<keyword evidence="2" id="KW-1133">Transmembrane helix</keyword>
<reference evidence="3 4" key="1">
    <citation type="submission" date="2019-05" db="EMBL/GenBank/DDBJ databases">
        <authorList>
            <person name="Hariharan J."/>
            <person name="Choudoir M.J."/>
            <person name="Diebold P."/>
            <person name="Panke-Buisse K."/>
            <person name="Buckley D.H."/>
        </authorList>
    </citation>
    <scope>NUCLEOTIDE SEQUENCE [LARGE SCALE GENOMIC DNA]</scope>
    <source>
        <strain evidence="3 4">SUN51</strain>
    </source>
</reference>